<dbReference type="InterPro" id="IPR036770">
    <property type="entry name" value="Ankyrin_rpt-contain_sf"/>
</dbReference>
<comment type="caution">
    <text evidence="4">The sequence shown here is derived from an EMBL/GenBank/DDBJ whole genome shotgun (WGS) entry which is preliminary data.</text>
</comment>
<organism evidence="4 5">
    <name type="scientific">Legionella santicrucis</name>
    <dbReference type="NCBI Taxonomy" id="45074"/>
    <lineage>
        <taxon>Bacteria</taxon>
        <taxon>Pseudomonadati</taxon>
        <taxon>Pseudomonadota</taxon>
        <taxon>Gammaproteobacteria</taxon>
        <taxon>Legionellales</taxon>
        <taxon>Legionellaceae</taxon>
        <taxon>Legionella</taxon>
    </lineage>
</organism>
<keyword evidence="2 3" id="KW-0040">ANK repeat</keyword>
<keyword evidence="1" id="KW-0677">Repeat</keyword>
<accession>A0A0W0Y8K3</accession>
<reference evidence="4 5" key="1">
    <citation type="submission" date="2015-11" db="EMBL/GenBank/DDBJ databases">
        <title>Genomic analysis of 38 Legionella species identifies large and diverse effector repertoires.</title>
        <authorList>
            <person name="Burstein D."/>
            <person name="Amaro F."/>
            <person name="Zusman T."/>
            <person name="Lifshitz Z."/>
            <person name="Cohen O."/>
            <person name="Gilbert J.A."/>
            <person name="Pupko T."/>
            <person name="Shuman H.A."/>
            <person name="Segal G."/>
        </authorList>
    </citation>
    <scope>NUCLEOTIDE SEQUENCE [LARGE SCALE GENOMIC DNA]</scope>
    <source>
        <strain evidence="4 5">SC-63-C7</strain>
    </source>
</reference>
<dbReference type="SUPFAM" id="SSF48403">
    <property type="entry name" value="Ankyrin repeat"/>
    <property type="match status" value="1"/>
</dbReference>
<evidence type="ECO:0000256" key="2">
    <source>
        <dbReference type="ARBA" id="ARBA00023043"/>
    </source>
</evidence>
<gene>
    <name evidence="4" type="ORF">Lsan_3546</name>
</gene>
<dbReference type="SMART" id="SM00248">
    <property type="entry name" value="ANK"/>
    <property type="match status" value="7"/>
</dbReference>
<evidence type="ECO:0000256" key="1">
    <source>
        <dbReference type="ARBA" id="ARBA00022737"/>
    </source>
</evidence>
<dbReference type="InterPro" id="IPR002110">
    <property type="entry name" value="Ankyrin_rpt"/>
</dbReference>
<name>A0A0W0Y8K3_9GAMM</name>
<dbReference type="OrthoDB" id="5649157at2"/>
<feature type="repeat" description="ANK" evidence="3">
    <location>
        <begin position="304"/>
        <end position="336"/>
    </location>
</feature>
<dbReference type="Pfam" id="PF18632">
    <property type="entry name" value="DUF5630"/>
    <property type="match status" value="1"/>
</dbReference>
<evidence type="ECO:0000313" key="4">
    <source>
        <dbReference type="EMBL" id="KTD53136.1"/>
    </source>
</evidence>
<sequence>MNSLQLEIQLKNFSEYPTPKKRATLDLTLRSLSLTVLSDFCLQNETIRTLLGHQEFLFFWQEKMAGIKVKGLPDFKFKTTESLTPMEITLGYFNYLQSLRYPDKATKFMHQALSFHSFHALEAFSQELIINVDPNNEESISLMSSAISFFEQEAAWHGTPAYLLVAKLYFTWALTLTHTNTELVSIAYIMTLKNLEFAKLLETESANDLNNAYFGLSLAKNNPFYFSSIEDIRIACIKQACDYLEIADTNRATYSARFQKPIRMKKEMPSHEALSALHQAILADFAHTLRTIFKRSELESKNAWGETPLLFAIRHNKIDSIRYLLSLGADFTQTDSHGISAFRLALETEHLGIARLLLNKAPQFIEQHDIFSVAENGSSKTLDALKKIPTENELKTLEQACLKNDNQSIQKLLEKGLSPDIIISSGKTGLAQLFLTGNNEGIELLMKHGASLSLLDAQGETVLFSLMNVFSSQKENRDITYYFRYFIALGADINAQNNMEETLLIQAVKRNDIEAVSFLLQQDQVNLQKQTKEGLSALDYAKKLQYPSLVSLLNTQGEKISQQKQLDIYDTAYSIMSFFGLKTNSSTTSKETSCSLQTTLIK</sequence>
<dbReference type="InterPro" id="IPR040808">
    <property type="entry name" value="DUF5630"/>
</dbReference>
<dbReference type="RefSeq" id="WP_058515464.1">
    <property type="nucleotide sequence ID" value="NZ_CAAAIH010000015.1"/>
</dbReference>
<proteinExistence type="predicted"/>
<dbReference type="STRING" id="45074.Lsan_3546"/>
<evidence type="ECO:0000256" key="3">
    <source>
        <dbReference type="PROSITE-ProRule" id="PRU00023"/>
    </source>
</evidence>
<dbReference type="PROSITE" id="PS50088">
    <property type="entry name" value="ANK_REPEAT"/>
    <property type="match status" value="1"/>
</dbReference>
<dbReference type="Pfam" id="PF12796">
    <property type="entry name" value="Ank_2"/>
    <property type="match status" value="2"/>
</dbReference>
<keyword evidence="5" id="KW-1185">Reference proteome</keyword>
<dbReference type="PANTHER" id="PTHR24198">
    <property type="entry name" value="ANKYRIN REPEAT AND PROTEIN KINASE DOMAIN-CONTAINING PROTEIN"/>
    <property type="match status" value="1"/>
</dbReference>
<dbReference type="PANTHER" id="PTHR24198:SF165">
    <property type="entry name" value="ANKYRIN REPEAT-CONTAINING PROTEIN-RELATED"/>
    <property type="match status" value="1"/>
</dbReference>
<dbReference type="EMBL" id="LNYU01000091">
    <property type="protein sequence ID" value="KTD53136.1"/>
    <property type="molecule type" value="Genomic_DNA"/>
</dbReference>
<dbReference type="PROSITE" id="PS50297">
    <property type="entry name" value="ANK_REP_REGION"/>
    <property type="match status" value="1"/>
</dbReference>
<dbReference type="Gene3D" id="1.25.40.20">
    <property type="entry name" value="Ankyrin repeat-containing domain"/>
    <property type="match status" value="2"/>
</dbReference>
<dbReference type="PATRIC" id="fig|45074.5.peg.3814"/>
<protein>
    <submittedName>
        <fullName evidence="4">Ankyrin repeat protein</fullName>
    </submittedName>
</protein>
<dbReference type="AlphaFoldDB" id="A0A0W0Y8K3"/>
<evidence type="ECO:0000313" key="5">
    <source>
        <dbReference type="Proteomes" id="UP000054703"/>
    </source>
</evidence>
<dbReference type="Proteomes" id="UP000054703">
    <property type="component" value="Unassembled WGS sequence"/>
</dbReference>